<keyword evidence="2" id="KW-0378">Hydrolase</keyword>
<name>A0A1I3K182_9PLAN</name>
<protein>
    <submittedName>
        <fullName evidence="2">Putative restriction endonuclease</fullName>
    </submittedName>
</protein>
<dbReference type="Pfam" id="PF13391">
    <property type="entry name" value="HNH_2"/>
    <property type="match status" value="1"/>
</dbReference>
<dbReference type="EMBL" id="FOQD01000011">
    <property type="protein sequence ID" value="SFI66078.1"/>
    <property type="molecule type" value="Genomic_DNA"/>
</dbReference>
<dbReference type="OrthoDB" id="5678128at2"/>
<keyword evidence="2" id="KW-0540">Nuclease</keyword>
<dbReference type="InterPro" id="IPR003615">
    <property type="entry name" value="HNH_nuc"/>
</dbReference>
<reference evidence="3" key="1">
    <citation type="submission" date="2016-10" db="EMBL/GenBank/DDBJ databases">
        <authorList>
            <person name="Varghese N."/>
            <person name="Submissions S."/>
        </authorList>
    </citation>
    <scope>NUCLEOTIDE SEQUENCE [LARGE SCALE GENOMIC DNA]</scope>
    <source>
        <strain evidence="3">DSM 26348</strain>
    </source>
</reference>
<keyword evidence="3" id="KW-1185">Reference proteome</keyword>
<evidence type="ECO:0000259" key="1">
    <source>
        <dbReference type="Pfam" id="PF13391"/>
    </source>
</evidence>
<gene>
    <name evidence="2" type="ORF">SAMN05421753_11181</name>
</gene>
<dbReference type="Proteomes" id="UP000199518">
    <property type="component" value="Unassembled WGS sequence"/>
</dbReference>
<sequence>MTTESAVFILFMVFKKDSANKSVTCRIAMADSSRRWSRDELLIAFELYCKTPFGKLHRHNPDVVMLATTLGRTPSAVAMKLVNFASLDEAQQARGIKGLSNASNADREIVEEFRSNWEELAYEASVVRVRLTSEGLIPRPDETPEWNADSPTERIAEVKIRVAQAFFRTAVIATYDGTCAICEIHHAKLLNASHIVPWGVNVSRRADPCNGLCLCAIHDRAFDRGLIGINSAFRLVLCESLSDQILGNMREPVFGQFEGKQIRLPQRFRPDLETLRFHFQRIFIGGGDFNAE</sequence>
<keyword evidence="2" id="KW-0255">Endonuclease</keyword>
<evidence type="ECO:0000313" key="3">
    <source>
        <dbReference type="Proteomes" id="UP000199518"/>
    </source>
</evidence>
<evidence type="ECO:0000313" key="2">
    <source>
        <dbReference type="EMBL" id="SFI66078.1"/>
    </source>
</evidence>
<accession>A0A1I3K182</accession>
<organism evidence="2 3">
    <name type="scientific">Planctomicrobium piriforme</name>
    <dbReference type="NCBI Taxonomy" id="1576369"/>
    <lineage>
        <taxon>Bacteria</taxon>
        <taxon>Pseudomonadati</taxon>
        <taxon>Planctomycetota</taxon>
        <taxon>Planctomycetia</taxon>
        <taxon>Planctomycetales</taxon>
        <taxon>Planctomycetaceae</taxon>
        <taxon>Planctomicrobium</taxon>
    </lineage>
</organism>
<proteinExistence type="predicted"/>
<dbReference type="GO" id="GO:0004519">
    <property type="term" value="F:endonuclease activity"/>
    <property type="evidence" value="ECO:0007669"/>
    <property type="project" value="UniProtKB-KW"/>
</dbReference>
<feature type="domain" description="HNH nuclease" evidence="1">
    <location>
        <begin position="179"/>
        <end position="230"/>
    </location>
</feature>
<dbReference type="AlphaFoldDB" id="A0A1I3K182"/>